<dbReference type="GO" id="GO:0008270">
    <property type="term" value="F:zinc ion binding"/>
    <property type="evidence" value="ECO:0007669"/>
    <property type="project" value="UniProtKB-UniRule"/>
</dbReference>
<feature type="binding site" evidence="4">
    <location>
        <position position="107"/>
    </location>
    <ligand>
        <name>NAD(+)</name>
        <dbReference type="ChEBI" id="CHEBI:57540"/>
    </ligand>
</feature>
<feature type="binding site" evidence="4">
    <location>
        <position position="233"/>
    </location>
    <ligand>
        <name>NAD(+)</name>
        <dbReference type="ChEBI" id="CHEBI:57540"/>
    </ligand>
</feature>
<keyword evidence="4 5" id="KW-0479">Metal-binding</keyword>
<dbReference type="NCBIfam" id="NF001752">
    <property type="entry name" value="PRK00481.1-1"/>
    <property type="match status" value="1"/>
</dbReference>
<dbReference type="RefSeq" id="WP_013485590.1">
    <property type="nucleotide sequence ID" value="NC_014828.1"/>
</dbReference>
<dbReference type="HAMAP" id="MF_01968">
    <property type="entry name" value="Sirtuin_ClassU"/>
    <property type="match status" value="1"/>
</dbReference>
<keyword evidence="4 5" id="KW-0862">Zinc</keyword>
<dbReference type="Pfam" id="PF02146">
    <property type="entry name" value="SIR2"/>
    <property type="match status" value="1"/>
</dbReference>
<reference evidence="7 8" key="1">
    <citation type="submission" date="2010-12" db="EMBL/GenBank/DDBJ databases">
        <title>Complete sequence of Ethanoligenens harbinense YUAN-3.</title>
        <authorList>
            <person name="Lucas S."/>
            <person name="Copeland A."/>
            <person name="Lapidus A."/>
            <person name="Cheng J.-F."/>
            <person name="Bruce D."/>
            <person name="Goodwin L."/>
            <person name="Pitluck S."/>
            <person name="Chertkov O."/>
            <person name="Misra M."/>
            <person name="Detter J.C."/>
            <person name="Han C."/>
            <person name="Tapia R."/>
            <person name="Land M."/>
            <person name="Hauser L."/>
            <person name="Jeffries C."/>
            <person name="Kyrpides N."/>
            <person name="Ivanova N."/>
            <person name="Mikhailova N."/>
            <person name="Wang A."/>
            <person name="Mouttaki H."/>
            <person name="He Z."/>
            <person name="Zhou J."/>
            <person name="Hemme C.L."/>
            <person name="Woyke T."/>
        </authorList>
    </citation>
    <scope>NUCLEOTIDE SEQUENCE [LARGE SCALE GENOMIC DNA]</scope>
    <source>
        <strain evidence="8">DSM 18485 / JCM 12961 / CGMCC 1.5033 / YUAN-3</strain>
    </source>
</reference>
<feature type="binding site" evidence="4">
    <location>
        <position position="107"/>
    </location>
    <ligand>
        <name>nicotinamide</name>
        <dbReference type="ChEBI" id="CHEBI:17154"/>
    </ligand>
</feature>
<dbReference type="GO" id="GO:0017136">
    <property type="term" value="F:histone deacetylase activity, NAD-dependent"/>
    <property type="evidence" value="ECO:0007669"/>
    <property type="project" value="TreeGrafter"/>
</dbReference>
<dbReference type="EC" id="2.3.1.286" evidence="4"/>
<dbReference type="InterPro" id="IPR026590">
    <property type="entry name" value="Ssirtuin_cat_dom"/>
</dbReference>
<keyword evidence="8" id="KW-1185">Reference proteome</keyword>
<comment type="subcellular location">
    <subcellularLocation>
        <location evidence="4">Cytoplasm</location>
    </subcellularLocation>
</comment>
<dbReference type="InterPro" id="IPR050134">
    <property type="entry name" value="NAD-dep_sirtuin_deacylases"/>
</dbReference>
<feature type="binding site" evidence="4">
    <location>
        <position position="123"/>
    </location>
    <ligand>
        <name>NAD(+)</name>
        <dbReference type="ChEBI" id="CHEBI:57540"/>
    </ligand>
</feature>
<evidence type="ECO:0000256" key="2">
    <source>
        <dbReference type="ARBA" id="ARBA00022679"/>
    </source>
</evidence>
<dbReference type="KEGG" id="eha:Ethha_1711"/>
<feature type="binding site" evidence="4">
    <location>
        <position position="193"/>
    </location>
    <ligand>
        <name>NAD(+)</name>
        <dbReference type="ChEBI" id="CHEBI:57540"/>
    </ligand>
</feature>
<dbReference type="InterPro" id="IPR026591">
    <property type="entry name" value="Sirtuin_cat_small_dom_sf"/>
</dbReference>
<feature type="binding site" evidence="4">
    <location>
        <position position="23"/>
    </location>
    <ligand>
        <name>NAD(+)</name>
        <dbReference type="ChEBI" id="CHEBI:57540"/>
    </ligand>
</feature>
<feature type="binding site" evidence="4">
    <location>
        <position position="105"/>
    </location>
    <ligand>
        <name>NAD(+)</name>
        <dbReference type="ChEBI" id="CHEBI:57540"/>
    </ligand>
</feature>
<feature type="binding site" evidence="4 5">
    <location>
        <position position="152"/>
    </location>
    <ligand>
        <name>Zn(2+)</name>
        <dbReference type="ChEBI" id="CHEBI:29105"/>
    </ligand>
</feature>
<gene>
    <name evidence="4" type="primary">cobB</name>
    <name evidence="7" type="ordered locus">Ethha_1711</name>
</gene>
<dbReference type="EMBL" id="CP002400">
    <property type="protein sequence ID" value="ADU27238.1"/>
    <property type="molecule type" value="Genomic_DNA"/>
</dbReference>
<feature type="active site" description="Proton acceptor" evidence="4 5">
    <location>
        <position position="123"/>
    </location>
</feature>
<evidence type="ECO:0000313" key="7">
    <source>
        <dbReference type="EMBL" id="ADU27238.1"/>
    </source>
</evidence>
<dbReference type="InterPro" id="IPR029035">
    <property type="entry name" value="DHS-like_NAD/FAD-binding_dom"/>
</dbReference>
<organism evidence="7 8">
    <name type="scientific">Ethanoligenens harbinense (strain DSM 18485 / JCM 12961 / CGMCC 1.5033 / YUAN-3)</name>
    <dbReference type="NCBI Taxonomy" id="663278"/>
    <lineage>
        <taxon>Bacteria</taxon>
        <taxon>Bacillati</taxon>
        <taxon>Bacillota</taxon>
        <taxon>Clostridia</taxon>
        <taxon>Eubacteriales</taxon>
        <taxon>Oscillospiraceae</taxon>
        <taxon>Ethanoligenens</taxon>
    </lineage>
</organism>
<comment type="function">
    <text evidence="4">NAD-dependent protein deacetylase which modulates the activities of several enzymes which are inactive in their acetylated form.</text>
</comment>
<feature type="binding site" evidence="4">
    <location>
        <position position="34"/>
    </location>
    <ligand>
        <name>NAD(+)</name>
        <dbReference type="ChEBI" id="CHEBI:57540"/>
    </ligand>
</feature>
<accession>E6U979</accession>
<feature type="binding site" evidence="4">
    <location>
        <position position="108"/>
    </location>
    <ligand>
        <name>NAD(+)</name>
        <dbReference type="ChEBI" id="CHEBI:57540"/>
    </ligand>
</feature>
<keyword evidence="3 4" id="KW-0520">NAD</keyword>
<evidence type="ECO:0000259" key="6">
    <source>
        <dbReference type="PROSITE" id="PS50305"/>
    </source>
</evidence>
<feature type="binding site" evidence="4">
    <location>
        <position position="192"/>
    </location>
    <ligand>
        <name>NAD(+)</name>
        <dbReference type="ChEBI" id="CHEBI:57540"/>
    </ligand>
</feature>
<comment type="cofactor">
    <cofactor evidence="4">
        <name>Zn(2+)</name>
        <dbReference type="ChEBI" id="CHEBI:29105"/>
    </cofactor>
    <text evidence="4">Binds 1 zinc ion per subunit.</text>
</comment>
<feature type="binding site" evidence="4">
    <location>
        <position position="34"/>
    </location>
    <ligand>
        <name>nicotinamide</name>
        <dbReference type="ChEBI" id="CHEBI:17154"/>
    </ligand>
</feature>
<dbReference type="PANTHER" id="PTHR11085:SF4">
    <property type="entry name" value="NAD-DEPENDENT PROTEIN DEACYLASE"/>
    <property type="match status" value="1"/>
</dbReference>
<evidence type="ECO:0000256" key="4">
    <source>
        <dbReference type="HAMAP-Rule" id="MF_01968"/>
    </source>
</evidence>
<dbReference type="Proteomes" id="UP000001551">
    <property type="component" value="Chromosome"/>
</dbReference>
<dbReference type="SUPFAM" id="SSF52467">
    <property type="entry name" value="DHS-like NAD/FAD-binding domain"/>
    <property type="match status" value="1"/>
</dbReference>
<feature type="binding site" evidence="4">
    <location>
        <position position="35"/>
    </location>
    <ligand>
        <name>NAD(+)</name>
        <dbReference type="ChEBI" id="CHEBI:57540"/>
    </ligand>
</feature>
<name>E6U979_ETHHY</name>
<keyword evidence="1 4" id="KW-0963">Cytoplasm</keyword>
<comment type="caution">
    <text evidence="4">Lacks conserved residue(s) required for the propagation of feature annotation.</text>
</comment>
<feature type="binding site" evidence="4">
    <location>
        <position position="27"/>
    </location>
    <ligand>
        <name>NAD(+)</name>
        <dbReference type="ChEBI" id="CHEBI:57540"/>
    </ligand>
</feature>
<feature type="binding site" evidence="4 5">
    <location>
        <position position="134"/>
    </location>
    <ligand>
        <name>Zn(2+)</name>
        <dbReference type="ChEBI" id="CHEBI:29105"/>
    </ligand>
</feature>
<feature type="binding site" evidence="4">
    <location>
        <position position="108"/>
    </location>
    <ligand>
        <name>nicotinamide</name>
        <dbReference type="ChEBI" id="CHEBI:17154"/>
    </ligand>
</feature>
<evidence type="ECO:0000256" key="5">
    <source>
        <dbReference type="PROSITE-ProRule" id="PRU00236"/>
    </source>
</evidence>
<comment type="catalytic activity">
    <reaction evidence="4">
        <text>N(6)-acetyl-L-lysyl-[protein] + NAD(+) + H2O = 2''-O-acetyl-ADP-D-ribose + nicotinamide + L-lysyl-[protein]</text>
        <dbReference type="Rhea" id="RHEA:43636"/>
        <dbReference type="Rhea" id="RHEA-COMP:9752"/>
        <dbReference type="Rhea" id="RHEA-COMP:10731"/>
        <dbReference type="ChEBI" id="CHEBI:15377"/>
        <dbReference type="ChEBI" id="CHEBI:17154"/>
        <dbReference type="ChEBI" id="CHEBI:29969"/>
        <dbReference type="ChEBI" id="CHEBI:57540"/>
        <dbReference type="ChEBI" id="CHEBI:61930"/>
        <dbReference type="ChEBI" id="CHEBI:83767"/>
        <dbReference type="EC" id="2.3.1.286"/>
    </reaction>
</comment>
<feature type="binding site" evidence="4 5">
    <location>
        <position position="131"/>
    </location>
    <ligand>
        <name>Zn(2+)</name>
        <dbReference type="ChEBI" id="CHEBI:29105"/>
    </ligand>
</feature>
<dbReference type="Gene3D" id="3.40.50.1220">
    <property type="entry name" value="TPP-binding domain"/>
    <property type="match status" value="1"/>
</dbReference>
<feature type="domain" description="Deacetylase sirtuin-type" evidence="6">
    <location>
        <begin position="1"/>
        <end position="248"/>
    </location>
</feature>
<dbReference type="InterPro" id="IPR028628">
    <property type="entry name" value="Sirtuin_class_U"/>
</dbReference>
<sequence length="251" mass="27371">MEEMETLAAWLKTSERVVAFTGAGVSTESEIPDFRSSGGVYESIRKQYGQEPEVLLSHDFFMQNPAVFYDYLRRYLVFPDAEPNDAHKAFAMLERQGKLSAVVTQNIDGLHSKAGSQTVYELHGSVYRNHCLSCGRRYGLDVVLEAPSVPQCACGGMIRPDVVLYGEGLDSATVEGAVRAIERADLLLVAGTSLAVYPAAGLIDYFHGEHLALLNKSGTPYDRRADLCIRAAAGATLRAAMEQAGLWEDAC</sequence>
<comment type="similarity">
    <text evidence="4">Belongs to the sirtuin family. Class U subfamily.</text>
</comment>
<keyword evidence="2 4" id="KW-0808">Transferase</keyword>
<evidence type="ECO:0000256" key="1">
    <source>
        <dbReference type="ARBA" id="ARBA00022490"/>
    </source>
</evidence>
<dbReference type="GO" id="GO:0070403">
    <property type="term" value="F:NAD+ binding"/>
    <property type="evidence" value="ECO:0007669"/>
    <property type="project" value="UniProtKB-UniRule"/>
</dbReference>
<dbReference type="GO" id="GO:0005737">
    <property type="term" value="C:cytoplasm"/>
    <property type="evidence" value="ECO:0007669"/>
    <property type="project" value="UniProtKB-SubCell"/>
</dbReference>
<dbReference type="STRING" id="663278.Ethha_1711"/>
<dbReference type="PANTHER" id="PTHR11085">
    <property type="entry name" value="NAD-DEPENDENT PROTEIN DEACYLASE SIRTUIN-5, MITOCHONDRIAL-RELATED"/>
    <property type="match status" value="1"/>
</dbReference>
<dbReference type="InterPro" id="IPR003000">
    <property type="entry name" value="Sirtuin"/>
</dbReference>
<feature type="binding site" evidence="4 5">
    <location>
        <position position="154"/>
    </location>
    <ligand>
        <name>Zn(2+)</name>
        <dbReference type="ChEBI" id="CHEBI:29105"/>
    </ligand>
</feature>
<dbReference type="PROSITE" id="PS50305">
    <property type="entry name" value="SIRTUIN"/>
    <property type="match status" value="1"/>
</dbReference>
<protein>
    <recommendedName>
        <fullName evidence="4">NAD-dependent protein deacetylase</fullName>
        <ecNumber evidence="4">2.3.1.286</ecNumber>
    </recommendedName>
    <alternativeName>
        <fullName evidence="4">Regulatory protein SIR2 homolog</fullName>
    </alternativeName>
</protein>
<dbReference type="HOGENOM" id="CLU_023643_3_0_9"/>
<dbReference type="eggNOG" id="COG0846">
    <property type="taxonomic scope" value="Bacteria"/>
</dbReference>
<evidence type="ECO:0000256" key="3">
    <source>
        <dbReference type="ARBA" id="ARBA00023027"/>
    </source>
</evidence>
<feature type="binding site" evidence="4">
    <location>
        <position position="215"/>
    </location>
    <ligand>
        <name>NAD(+)</name>
        <dbReference type="ChEBI" id="CHEBI:57540"/>
    </ligand>
</feature>
<evidence type="ECO:0000313" key="8">
    <source>
        <dbReference type="Proteomes" id="UP000001551"/>
    </source>
</evidence>
<dbReference type="AlphaFoldDB" id="E6U979"/>
<proteinExistence type="inferred from homology"/>
<dbReference type="Gene3D" id="3.30.1600.10">
    <property type="entry name" value="SIR2/SIRT2 'Small Domain"/>
    <property type="match status" value="1"/>
</dbReference>